<dbReference type="Gene3D" id="2.60.200.20">
    <property type="match status" value="1"/>
</dbReference>
<reference evidence="4 5" key="1">
    <citation type="journal article" date="2013" name="Mar. Genomics">
        <title>Expression of sulfatases in Rhodopirellula baltica and the diversity of sulfatases in the genus Rhodopirellula.</title>
        <authorList>
            <person name="Wegner C.E."/>
            <person name="Richter-Heitmann T."/>
            <person name="Klindworth A."/>
            <person name="Klockow C."/>
            <person name="Richter M."/>
            <person name="Achstetter T."/>
            <person name="Glockner F.O."/>
            <person name="Harder J."/>
        </authorList>
    </citation>
    <scope>NUCLEOTIDE SEQUENCE [LARGE SCALE GENOMIC DNA]</scope>
    <source>
        <strain evidence="4 5">SM41</strain>
    </source>
</reference>
<dbReference type="RefSeq" id="WP_008687009.1">
    <property type="nucleotide sequence ID" value="NZ_ANOH01000407.1"/>
</dbReference>
<dbReference type="FunFam" id="3.60.40.10:FF:000045">
    <property type="entry name" value="Stage II sporulation protein E"/>
    <property type="match status" value="1"/>
</dbReference>
<evidence type="ECO:0000256" key="1">
    <source>
        <dbReference type="ARBA" id="ARBA00022801"/>
    </source>
</evidence>
<evidence type="ECO:0000259" key="3">
    <source>
        <dbReference type="PROSITE" id="PS50006"/>
    </source>
</evidence>
<dbReference type="SMART" id="SM00331">
    <property type="entry name" value="PP2C_SIG"/>
    <property type="match status" value="1"/>
</dbReference>
<keyword evidence="5" id="KW-1185">Reference proteome</keyword>
<dbReference type="Pfam" id="PF01590">
    <property type="entry name" value="GAF"/>
    <property type="match status" value="1"/>
</dbReference>
<organism evidence="4 5">
    <name type="scientific">Rhodopirellula sallentina SM41</name>
    <dbReference type="NCBI Taxonomy" id="1263870"/>
    <lineage>
        <taxon>Bacteria</taxon>
        <taxon>Pseudomonadati</taxon>
        <taxon>Planctomycetota</taxon>
        <taxon>Planctomycetia</taxon>
        <taxon>Pirellulales</taxon>
        <taxon>Pirellulaceae</taxon>
        <taxon>Rhodopirellula</taxon>
    </lineage>
</organism>
<dbReference type="Pfam" id="PF07228">
    <property type="entry name" value="SpoIIE"/>
    <property type="match status" value="1"/>
</dbReference>
<dbReference type="SUPFAM" id="SSF49879">
    <property type="entry name" value="SMAD/FHA domain"/>
    <property type="match status" value="1"/>
</dbReference>
<dbReference type="Gene3D" id="3.60.40.10">
    <property type="entry name" value="PPM-type phosphatase domain"/>
    <property type="match status" value="1"/>
</dbReference>
<dbReference type="SUPFAM" id="SSF55781">
    <property type="entry name" value="GAF domain-like"/>
    <property type="match status" value="1"/>
</dbReference>
<dbReference type="InterPro" id="IPR029016">
    <property type="entry name" value="GAF-like_dom_sf"/>
</dbReference>
<dbReference type="PROSITE" id="PS50006">
    <property type="entry name" value="FHA_DOMAIN"/>
    <property type="match status" value="1"/>
</dbReference>
<feature type="domain" description="FHA" evidence="3">
    <location>
        <begin position="23"/>
        <end position="72"/>
    </location>
</feature>
<dbReference type="InterPro" id="IPR000253">
    <property type="entry name" value="FHA_dom"/>
</dbReference>
<dbReference type="CDD" id="cd00060">
    <property type="entry name" value="FHA"/>
    <property type="match status" value="1"/>
</dbReference>
<dbReference type="InterPro" id="IPR036457">
    <property type="entry name" value="PPM-type-like_dom_sf"/>
</dbReference>
<proteinExistence type="predicted"/>
<evidence type="ECO:0000313" key="5">
    <source>
        <dbReference type="Proteomes" id="UP000011885"/>
    </source>
</evidence>
<dbReference type="AlphaFoldDB" id="M5TU79"/>
<dbReference type="SMART" id="SM00065">
    <property type="entry name" value="GAF"/>
    <property type="match status" value="1"/>
</dbReference>
<keyword evidence="1" id="KW-0378">Hydrolase</keyword>
<protein>
    <submittedName>
        <fullName evidence="4">Protein serine phosphatase with GAF(S) sensor(S)</fullName>
    </submittedName>
</protein>
<dbReference type="GO" id="GO:0016791">
    <property type="term" value="F:phosphatase activity"/>
    <property type="evidence" value="ECO:0007669"/>
    <property type="project" value="TreeGrafter"/>
</dbReference>
<dbReference type="Pfam" id="PF00498">
    <property type="entry name" value="FHA"/>
    <property type="match status" value="1"/>
</dbReference>
<dbReference type="PATRIC" id="fig|1263870.3.peg.6179"/>
<evidence type="ECO:0000313" key="4">
    <source>
        <dbReference type="EMBL" id="EMI52737.1"/>
    </source>
</evidence>
<name>M5TU79_9BACT</name>
<feature type="compositionally biased region" description="Acidic residues" evidence="2">
    <location>
        <begin position="580"/>
        <end position="589"/>
    </location>
</feature>
<gene>
    <name evidence="4" type="ORF">RSSM_05828</name>
</gene>
<dbReference type="PANTHER" id="PTHR43156:SF2">
    <property type="entry name" value="STAGE II SPORULATION PROTEIN E"/>
    <property type="match status" value="1"/>
</dbReference>
<dbReference type="InterPro" id="IPR003018">
    <property type="entry name" value="GAF"/>
</dbReference>
<feature type="region of interest" description="Disordered" evidence="2">
    <location>
        <begin position="571"/>
        <end position="613"/>
    </location>
</feature>
<dbReference type="Proteomes" id="UP000011885">
    <property type="component" value="Unassembled WGS sequence"/>
</dbReference>
<dbReference type="SMART" id="SM00240">
    <property type="entry name" value="FHA"/>
    <property type="match status" value="1"/>
</dbReference>
<dbReference type="Gene3D" id="3.30.450.40">
    <property type="match status" value="1"/>
</dbReference>
<dbReference type="PANTHER" id="PTHR43156">
    <property type="entry name" value="STAGE II SPORULATION PROTEIN E-RELATED"/>
    <property type="match status" value="1"/>
</dbReference>
<accession>M5TU79</accession>
<dbReference type="OrthoDB" id="247273at2"/>
<dbReference type="SUPFAM" id="SSF81606">
    <property type="entry name" value="PP2C-like"/>
    <property type="match status" value="1"/>
</dbReference>
<dbReference type="InterPro" id="IPR001932">
    <property type="entry name" value="PPM-type_phosphatase-like_dom"/>
</dbReference>
<evidence type="ECO:0000256" key="2">
    <source>
        <dbReference type="SAM" id="MobiDB-lite"/>
    </source>
</evidence>
<comment type="caution">
    <text evidence="4">The sequence shown here is derived from an EMBL/GenBank/DDBJ whole genome shotgun (WGS) entry which is preliminary data.</text>
</comment>
<dbReference type="InterPro" id="IPR008984">
    <property type="entry name" value="SMAD_FHA_dom_sf"/>
</dbReference>
<dbReference type="EMBL" id="ANOH01000407">
    <property type="protein sequence ID" value="EMI52737.1"/>
    <property type="molecule type" value="Genomic_DNA"/>
</dbReference>
<sequence>MAYVTSTINGTPSDQFELDRDEMRIGRHPECDIVVDAGAVSRYHAKLNHVGGAWIVEDLGSRNGTFVNGQLLTRPHSLAQGDRIRISEVELLFHSDEIPEFARGGTSEMTFDGTNFGIQMVDEADTERIASSKIEFRSSDQGLKMTATPEAKLGALIAINRNLTGAISLDEVLPKVLTSLFEVFPSADRGFVVMESPDGSLVPRWVKTRAKNDETETVRISRTIIRKTMESGETILSLDAMDDSRFDSSESIADFSIRSMMCAPLHNADGEAIGALQIDSTQGRGQFRDEDIDLLTGVAAQASVVINNAQLHEQSLRQKEVETDLKLATEVQHAFLPSRQPEVPTYRLESYYQAANHIGGDYFDYVELPDGRVAVVVADVVGHGVAAAMYMAKLAAETRFCLASEPNLARAVERLNDLMSGLHVERFVTYLLVVIDPNSNSISIVNAGHMPPIIRVAATGEIAEPGDEESGLPIAIDEGMDYEVTTFPFEEGDLAVMYTDGINEAMNGEDEEWGTDPLRQIVREAMVVPGSDDIAASIVKQRIIESVFDHMGDAVQFDDMCMVIIERTEAPKKTLSSNETVEEDLEQTESDLSGIEDTPISQPSRDLNDTVDK</sequence>
<dbReference type="InterPro" id="IPR052016">
    <property type="entry name" value="Bact_Sigma-Reg"/>
</dbReference>